<feature type="compositionally biased region" description="Basic and acidic residues" evidence="1">
    <location>
        <begin position="63"/>
        <end position="90"/>
    </location>
</feature>
<keyword evidence="5" id="KW-1185">Reference proteome</keyword>
<feature type="domain" description="Cupin type-1" evidence="3">
    <location>
        <begin position="124"/>
        <end position="260"/>
    </location>
</feature>
<feature type="domain" description="Cupin type-1" evidence="3">
    <location>
        <begin position="302"/>
        <end position="474"/>
    </location>
</feature>
<dbReference type="PANTHER" id="PTHR31189">
    <property type="entry name" value="OS03G0336100 PROTEIN-RELATED"/>
    <property type="match status" value="1"/>
</dbReference>
<dbReference type="OrthoDB" id="1912756at2759"/>
<evidence type="ECO:0000259" key="3">
    <source>
        <dbReference type="SMART" id="SM00835"/>
    </source>
</evidence>
<feature type="chain" id="PRO_5025597106" evidence="2">
    <location>
        <begin position="30"/>
        <end position="502"/>
    </location>
</feature>
<dbReference type="InterPro" id="IPR014710">
    <property type="entry name" value="RmlC-like_jellyroll"/>
</dbReference>
<dbReference type="Gene3D" id="2.60.120.10">
    <property type="entry name" value="Jelly Rolls"/>
    <property type="match status" value="2"/>
</dbReference>
<dbReference type="CDD" id="cd02245">
    <property type="entry name" value="cupin_7S_vicilin-like_C"/>
    <property type="match status" value="1"/>
</dbReference>
<dbReference type="Pfam" id="PF00190">
    <property type="entry name" value="Cupin_1"/>
    <property type="match status" value="2"/>
</dbReference>
<dbReference type="InterPro" id="IPR006045">
    <property type="entry name" value="Cupin_1"/>
</dbReference>
<dbReference type="InterPro" id="IPR011051">
    <property type="entry name" value="RmlC_Cupin_sf"/>
</dbReference>
<dbReference type="Gene3D" id="6.10.250.1700">
    <property type="match status" value="1"/>
</dbReference>
<name>A0A6A1USP4_9ROSI</name>
<dbReference type="Proteomes" id="UP000516437">
    <property type="component" value="Chromosome 8"/>
</dbReference>
<dbReference type="AlphaFoldDB" id="A0A6A1USP4"/>
<evidence type="ECO:0000313" key="4">
    <source>
        <dbReference type="EMBL" id="KAB1203313.1"/>
    </source>
</evidence>
<dbReference type="InterPro" id="IPR050253">
    <property type="entry name" value="Seed_Storage-Functional"/>
</dbReference>
<comment type="caution">
    <text evidence="4">The sequence shown here is derived from an EMBL/GenBank/DDBJ whole genome shotgun (WGS) entry which is preliminary data.</text>
</comment>
<feature type="signal peptide" evidence="2">
    <location>
        <begin position="1"/>
        <end position="29"/>
    </location>
</feature>
<dbReference type="CDD" id="cd02244">
    <property type="entry name" value="cupin_7S_vicilin-like_N"/>
    <property type="match status" value="1"/>
</dbReference>
<feature type="region of interest" description="Disordered" evidence="1">
    <location>
        <begin position="375"/>
        <end position="394"/>
    </location>
</feature>
<gene>
    <name evidence="4" type="ORF">CJ030_MR8G003126</name>
</gene>
<dbReference type="PANTHER" id="PTHR31189:SF13">
    <property type="entry name" value="CUPINCIN"/>
    <property type="match status" value="1"/>
</dbReference>
<evidence type="ECO:0000256" key="1">
    <source>
        <dbReference type="SAM" id="MobiDB-lite"/>
    </source>
</evidence>
<evidence type="ECO:0000313" key="5">
    <source>
        <dbReference type="Proteomes" id="UP000516437"/>
    </source>
</evidence>
<proteinExistence type="predicted"/>
<reference evidence="4 5" key="1">
    <citation type="journal article" date="2019" name="Plant Biotechnol. J.">
        <title>The red bayberry genome and genetic basis of sex determination.</title>
        <authorList>
            <person name="Jia H.M."/>
            <person name="Jia H.J."/>
            <person name="Cai Q.L."/>
            <person name="Wang Y."/>
            <person name="Zhao H.B."/>
            <person name="Yang W.F."/>
            <person name="Wang G.Y."/>
            <person name="Li Y.H."/>
            <person name="Zhan D.L."/>
            <person name="Shen Y.T."/>
            <person name="Niu Q.F."/>
            <person name="Chang L."/>
            <person name="Qiu J."/>
            <person name="Zhao L."/>
            <person name="Xie H.B."/>
            <person name="Fu W.Y."/>
            <person name="Jin J."/>
            <person name="Li X.W."/>
            <person name="Jiao Y."/>
            <person name="Zhou C.C."/>
            <person name="Tu T."/>
            <person name="Chai C.Y."/>
            <person name="Gao J.L."/>
            <person name="Fan L.J."/>
            <person name="van de Weg E."/>
            <person name="Wang J.Y."/>
            <person name="Gao Z.S."/>
        </authorList>
    </citation>
    <scope>NUCLEOTIDE SEQUENCE [LARGE SCALE GENOMIC DNA]</scope>
    <source>
        <tissue evidence="4">Leaves</tissue>
    </source>
</reference>
<organism evidence="4 5">
    <name type="scientific">Morella rubra</name>
    <name type="common">Chinese bayberry</name>
    <dbReference type="NCBI Taxonomy" id="262757"/>
    <lineage>
        <taxon>Eukaryota</taxon>
        <taxon>Viridiplantae</taxon>
        <taxon>Streptophyta</taxon>
        <taxon>Embryophyta</taxon>
        <taxon>Tracheophyta</taxon>
        <taxon>Spermatophyta</taxon>
        <taxon>Magnoliopsida</taxon>
        <taxon>eudicotyledons</taxon>
        <taxon>Gunneridae</taxon>
        <taxon>Pentapetalae</taxon>
        <taxon>rosids</taxon>
        <taxon>fabids</taxon>
        <taxon>Fagales</taxon>
        <taxon>Myricaceae</taxon>
        <taxon>Morella</taxon>
    </lineage>
</organism>
<protein>
    <submittedName>
        <fullName evidence="4">Vicilin-like antimicrobial peptides 2-1</fullName>
    </submittedName>
</protein>
<feature type="region of interest" description="Disordered" evidence="1">
    <location>
        <begin position="63"/>
        <end position="112"/>
    </location>
</feature>
<accession>A0A6A1USP4</accession>
<sequence>MTIMALKAKAPLVILLLSLFVICASLALATQDPELKQCKHQCRHQRQFDEQQQEECERRCEEYHREKKERERAERRRGQEGSSESERYEGEESEEEEETNPYLFEDEHFESRVRTEEGTDKILEKFSRRSKLLRGLENYRVAILEANPHTFVAPAHFDAEIVLFVAKGRGTITLVREEKRESFNVEHGDIMRVPAGTPVYMINRDNNEKLCVVKILQPVFLPGHFEAFHGAGGEDPESFYRAFSLEILEAALRTRRDELERLFGKQRQGAIMKASKEQIRSLSEQEEFPARIWPFGDSSGPFNLFRRRPSQSNQFGRLYEAHPNDFKQLQDLDLIVSFANITKGSMAGPYYNSRATKISVVLDGEGYFEMASPHLSSAGSRRHRGGGGFSERRKVGPTYQKVSGRLRRGVVFVTPAGHPVAVVASRHNNLQVLCFEVNAQGNIRFPLAGKRNIVNDFEKEAKELAFNSPAREVERIFRNQDEEFFFPGPNGQRHDERGRAFE</sequence>
<dbReference type="SUPFAM" id="SSF51182">
    <property type="entry name" value="RmlC-like cupins"/>
    <property type="match status" value="2"/>
</dbReference>
<keyword evidence="2" id="KW-0732">Signal</keyword>
<dbReference type="SMART" id="SM00835">
    <property type="entry name" value="Cupin_1"/>
    <property type="match status" value="2"/>
</dbReference>
<evidence type="ECO:0000256" key="2">
    <source>
        <dbReference type="SAM" id="SignalP"/>
    </source>
</evidence>
<dbReference type="EMBL" id="RXIC02000026">
    <property type="protein sequence ID" value="KAB1203313.1"/>
    <property type="molecule type" value="Genomic_DNA"/>
</dbReference>